<dbReference type="PANTHER" id="PTHR43152:SF3">
    <property type="entry name" value="UVRABC SYSTEM PROTEIN A"/>
    <property type="match status" value="1"/>
</dbReference>
<dbReference type="Pfam" id="PF17755">
    <property type="entry name" value="UvrA_DNA-bind"/>
    <property type="match status" value="1"/>
</dbReference>
<evidence type="ECO:0000256" key="14">
    <source>
        <dbReference type="ARBA" id="ARBA00038000"/>
    </source>
</evidence>
<dbReference type="InterPro" id="IPR013815">
    <property type="entry name" value="ATP_grasp_subdomain_1"/>
</dbReference>
<keyword evidence="11" id="KW-0267">Excision nuclease</keyword>
<dbReference type="Proteomes" id="UP000016023">
    <property type="component" value="Unassembled WGS sequence"/>
</dbReference>
<comment type="subcellular location">
    <subcellularLocation>
        <location evidence="1">Cytoplasm</location>
    </subcellularLocation>
</comment>
<accession>H1Q375</accession>
<evidence type="ECO:0000256" key="13">
    <source>
        <dbReference type="ARBA" id="ARBA00023204"/>
    </source>
</evidence>
<keyword evidence="5" id="KW-0547">Nucleotide-binding</keyword>
<dbReference type="GO" id="GO:0006289">
    <property type="term" value="P:nucleotide-excision repair"/>
    <property type="evidence" value="ECO:0007669"/>
    <property type="project" value="InterPro"/>
</dbReference>
<dbReference type="GO" id="GO:0016887">
    <property type="term" value="F:ATP hydrolysis activity"/>
    <property type="evidence" value="ECO:0007669"/>
    <property type="project" value="InterPro"/>
</dbReference>
<dbReference type="eggNOG" id="COG0178">
    <property type="taxonomic scope" value="Bacteria"/>
</dbReference>
<evidence type="ECO:0000256" key="3">
    <source>
        <dbReference type="ARBA" id="ARBA00022723"/>
    </source>
</evidence>
<dbReference type="GO" id="GO:0009380">
    <property type="term" value="C:excinuclease repair complex"/>
    <property type="evidence" value="ECO:0007669"/>
    <property type="project" value="InterPro"/>
</dbReference>
<comment type="similarity">
    <text evidence="14">Belongs to the ABC transporter superfamily. UvrA family.</text>
</comment>
<evidence type="ECO:0000256" key="12">
    <source>
        <dbReference type="ARBA" id="ARBA00023125"/>
    </source>
</evidence>
<dbReference type="PATRIC" id="fig|883158.3.peg.1363"/>
<dbReference type="NCBIfam" id="TIGR00630">
    <property type="entry name" value="uvra"/>
    <property type="match status" value="1"/>
</dbReference>
<dbReference type="STRING" id="883158.HMPREF9140_01363"/>
<dbReference type="RefSeq" id="WP_006952803.1">
    <property type="nucleotide sequence ID" value="NZ_JH594522.1"/>
</dbReference>
<evidence type="ECO:0000256" key="16">
    <source>
        <dbReference type="ARBA" id="ARBA00042156"/>
    </source>
</evidence>
<dbReference type="InterPro" id="IPR027417">
    <property type="entry name" value="P-loop_NTPase"/>
</dbReference>
<keyword evidence="7" id="KW-0228">DNA excision</keyword>
<evidence type="ECO:0000256" key="5">
    <source>
        <dbReference type="ARBA" id="ARBA00022741"/>
    </source>
</evidence>
<dbReference type="HOGENOM" id="CLU_001370_0_2_10"/>
<dbReference type="EMBL" id="AGWK01000037">
    <property type="protein sequence ID" value="EHO69489.1"/>
    <property type="molecule type" value="Genomic_DNA"/>
</dbReference>
<dbReference type="GO" id="GO:0005524">
    <property type="term" value="F:ATP binding"/>
    <property type="evidence" value="ECO:0007669"/>
    <property type="project" value="UniProtKB-KW"/>
</dbReference>
<evidence type="ECO:0000256" key="9">
    <source>
        <dbReference type="ARBA" id="ARBA00022833"/>
    </source>
</evidence>
<keyword evidence="13" id="KW-0234">DNA repair</keyword>
<feature type="domain" description="ABC transporter" evidence="17">
    <location>
        <begin position="319"/>
        <end position="577"/>
    </location>
</feature>
<dbReference type="Gene3D" id="3.30.1490.20">
    <property type="entry name" value="ATP-grasp fold, A domain"/>
    <property type="match status" value="1"/>
</dbReference>
<dbReference type="GO" id="GO:0005737">
    <property type="term" value="C:cytoplasm"/>
    <property type="evidence" value="ECO:0007669"/>
    <property type="project" value="UniProtKB-SubCell"/>
</dbReference>
<organism evidence="18 19">
    <name type="scientific">Prevotella micans F0438</name>
    <dbReference type="NCBI Taxonomy" id="883158"/>
    <lineage>
        <taxon>Bacteria</taxon>
        <taxon>Pseudomonadati</taxon>
        <taxon>Bacteroidota</taxon>
        <taxon>Bacteroidia</taxon>
        <taxon>Bacteroidales</taxon>
        <taxon>Prevotellaceae</taxon>
        <taxon>Prevotella</taxon>
    </lineage>
</organism>
<dbReference type="InterPro" id="IPR004602">
    <property type="entry name" value="UvrA"/>
</dbReference>
<dbReference type="GO" id="GO:0008270">
    <property type="term" value="F:zinc ion binding"/>
    <property type="evidence" value="ECO:0007669"/>
    <property type="project" value="UniProtKB-KW"/>
</dbReference>
<dbReference type="InterPro" id="IPR041102">
    <property type="entry name" value="UvrA_inter"/>
</dbReference>
<feature type="domain" description="ABC transporter" evidence="17">
    <location>
        <begin position="602"/>
        <end position="935"/>
    </location>
</feature>
<dbReference type="Gene3D" id="3.40.50.300">
    <property type="entry name" value="P-loop containing nucleotide triphosphate hydrolases"/>
    <property type="match status" value="2"/>
</dbReference>
<evidence type="ECO:0000256" key="10">
    <source>
        <dbReference type="ARBA" id="ARBA00022840"/>
    </source>
</evidence>
<dbReference type="AlphaFoldDB" id="H1Q375"/>
<dbReference type="Pfam" id="PF00005">
    <property type="entry name" value="ABC_tran"/>
    <property type="match status" value="1"/>
</dbReference>
<dbReference type="GO" id="GO:0004518">
    <property type="term" value="F:nuclease activity"/>
    <property type="evidence" value="ECO:0007669"/>
    <property type="project" value="UniProtKB-KW"/>
</dbReference>
<evidence type="ECO:0000256" key="8">
    <source>
        <dbReference type="ARBA" id="ARBA00022771"/>
    </source>
</evidence>
<evidence type="ECO:0000256" key="7">
    <source>
        <dbReference type="ARBA" id="ARBA00022769"/>
    </source>
</evidence>
<dbReference type="PROSITE" id="PS00211">
    <property type="entry name" value="ABC_TRANSPORTER_1"/>
    <property type="match status" value="1"/>
</dbReference>
<protein>
    <recommendedName>
        <fullName evidence="15">UvrABC system protein A</fullName>
    </recommendedName>
    <alternativeName>
        <fullName evidence="16">Excinuclease ABC subunit A</fullName>
    </alternativeName>
</protein>
<evidence type="ECO:0000313" key="19">
    <source>
        <dbReference type="Proteomes" id="UP000016023"/>
    </source>
</evidence>
<dbReference type="InterPro" id="IPR017871">
    <property type="entry name" value="ABC_transporter-like_CS"/>
</dbReference>
<proteinExistence type="inferred from homology"/>
<evidence type="ECO:0000313" key="18">
    <source>
        <dbReference type="EMBL" id="EHO69489.1"/>
    </source>
</evidence>
<gene>
    <name evidence="18" type="ORF">HMPREF9140_01363</name>
</gene>
<dbReference type="Pfam" id="PF17760">
    <property type="entry name" value="UvrA_inter"/>
    <property type="match status" value="1"/>
</dbReference>
<keyword evidence="3" id="KW-0479">Metal-binding</keyword>
<comment type="caution">
    <text evidence="18">The sequence shown here is derived from an EMBL/GenBank/DDBJ whole genome shotgun (WGS) entry which is preliminary data.</text>
</comment>
<keyword evidence="19" id="KW-1185">Reference proteome</keyword>
<evidence type="ECO:0000256" key="15">
    <source>
        <dbReference type="ARBA" id="ARBA00039316"/>
    </source>
</evidence>
<keyword evidence="12" id="KW-0238">DNA-binding</keyword>
<dbReference type="GO" id="GO:0003677">
    <property type="term" value="F:DNA binding"/>
    <property type="evidence" value="ECO:0007669"/>
    <property type="project" value="UniProtKB-KW"/>
</dbReference>
<name>H1Q375_9BACT</name>
<dbReference type="SUPFAM" id="SSF52540">
    <property type="entry name" value="P-loop containing nucleoside triphosphate hydrolases"/>
    <property type="match status" value="2"/>
</dbReference>
<evidence type="ECO:0000256" key="4">
    <source>
        <dbReference type="ARBA" id="ARBA00022737"/>
    </source>
</evidence>
<keyword evidence="10" id="KW-0067">ATP-binding</keyword>
<dbReference type="PROSITE" id="PS50893">
    <property type="entry name" value="ABC_TRANSPORTER_2"/>
    <property type="match status" value="2"/>
</dbReference>
<dbReference type="Gene3D" id="1.20.1580.10">
    <property type="entry name" value="ABC transporter ATPase like domain"/>
    <property type="match status" value="2"/>
</dbReference>
<dbReference type="InterPro" id="IPR003439">
    <property type="entry name" value="ABC_transporter-like_ATP-bd"/>
</dbReference>
<reference evidence="18 19" key="1">
    <citation type="submission" date="2011-12" db="EMBL/GenBank/DDBJ databases">
        <title>The Genome Sequence of Prevotella micans F0438.</title>
        <authorList>
            <consortium name="The Broad Institute Genome Sequencing Platform"/>
            <person name="Earl A."/>
            <person name="Ward D."/>
            <person name="Feldgarden M."/>
            <person name="Gevers D."/>
            <person name="Izard J."/>
            <person name="Baranova O.V."/>
            <person name="Blanton J.M."/>
            <person name="Wade W.G."/>
            <person name="Dewhirst F.E."/>
            <person name="Young S.K."/>
            <person name="Zeng Q."/>
            <person name="Gargeya S."/>
            <person name="Fitzgerald M."/>
            <person name="Haas B."/>
            <person name="Abouelleil A."/>
            <person name="Alvarado L."/>
            <person name="Arachchi H.M."/>
            <person name="Berlin A."/>
            <person name="Chapman S.B."/>
            <person name="Gearin G."/>
            <person name="Goldberg J."/>
            <person name="Griggs A."/>
            <person name="Gujja S."/>
            <person name="Hansen M."/>
            <person name="Heiman D."/>
            <person name="Howarth C."/>
            <person name="Larimer J."/>
            <person name="Lui A."/>
            <person name="MacDonald P.J.P."/>
            <person name="McCowen C."/>
            <person name="Montmayeur A."/>
            <person name="Murphy C."/>
            <person name="Neiman D."/>
            <person name="Pearson M."/>
            <person name="Priest M."/>
            <person name="Roberts A."/>
            <person name="Saif S."/>
            <person name="Shea T."/>
            <person name="Sisk P."/>
            <person name="Stolte C."/>
            <person name="Sykes S."/>
            <person name="Wortman J."/>
            <person name="Nusbaum C."/>
            <person name="Birren B."/>
        </authorList>
    </citation>
    <scope>NUCLEOTIDE SEQUENCE [LARGE SCALE GENOMIC DNA]</scope>
    <source>
        <strain evidence="18 19">F0438</strain>
    </source>
</reference>
<evidence type="ECO:0000256" key="6">
    <source>
        <dbReference type="ARBA" id="ARBA00022763"/>
    </source>
</evidence>
<dbReference type="Gene3D" id="1.10.8.280">
    <property type="entry name" value="ABC transporter ATPase domain-like"/>
    <property type="match status" value="1"/>
</dbReference>
<evidence type="ECO:0000256" key="11">
    <source>
        <dbReference type="ARBA" id="ARBA00022881"/>
    </source>
</evidence>
<keyword evidence="9" id="KW-0862">Zinc</keyword>
<evidence type="ECO:0000259" key="17">
    <source>
        <dbReference type="PROSITE" id="PS50893"/>
    </source>
</evidence>
<sequence>MEQNFIEVKGARVNNLKNVSVNIPREQMVVIAGVSGSGKSSLAFDTLYAEGQRRYVESLSAYARQFLGRMAKPEVDFIKGLPPAIAIEQRVIARNPRSTVGTSTEIYDYLRLLYARIGRTFSPISGTEVKRHTLDDVLQCVSTFADGTKFCILSPLKIEKTQSVRQQLEKEFLEGYSRIYVGGEIVRIEDWINQPDNQKTSDTADIFLLIDRLAASSTREAVSRLSDSCETAFYEGNGELRLLVMPAKIAYDFSTRFEADGIRFEEPSDNLFSFNSPLGACEKCEGFGNMIGIDESLVVPNPSLSVYDGCVQCWHGDKLKMWQTEFCRRAAEDDFPIFKPYDELTKQQRDWLWHGLPSDKADEKVCIDSFLQMVQENQYKIQYRVLLSRFRGKTICSECHGTRLKKQASWVKIAGRAITDLVEMPVNQLRKWFKQLKLTPHEEKIARRLLIEITSRLQFLDNVGLGYLTLNRASNTLSGGESQRINLATSLGSSLVGSLYILDEPSIGLHSRDTQRLIHVLKELQALGNTVVVVEHDEEIMRAADYLIDVGPDAGRLGGEIVYEGKIPQSNDAVERLIKKFPHSHTLAYLTGHEQIAIPKTRRPWNLAIRLTGCRMNNLKGIDVTLPLNVLTVITGVSGSGKSSLVRGILYPAMKRRLDEPIELPGHFTSLEGDVDAIKRIEFVDQNSIGKSARSNPATYVKAYEEIRKLFAEQSLSKQLGFTPQHFSFNIEGGRCEECKGAGVITIEMQFMADLVLECDECHGKRFKREVLNVTFEGKNINDILNMTVAEAIEFFEKHNRRAIVEKLLPLQSVGLGYIKLGQSSSTLSGGENQRVKLAYFLGQERQEPTLFIFDEPTTGLHFHDIRLLLEAFGALINHGHTVLVIEHNMEIIKSADYIIDMGPDGGDRGGTIIATGTPEQVAVSADSPTGCFLATKLK</sequence>
<dbReference type="PANTHER" id="PTHR43152">
    <property type="entry name" value="UVRABC SYSTEM PROTEIN A"/>
    <property type="match status" value="1"/>
</dbReference>
<keyword evidence="6" id="KW-0227">DNA damage</keyword>
<evidence type="ECO:0000256" key="1">
    <source>
        <dbReference type="ARBA" id="ARBA00004496"/>
    </source>
</evidence>
<keyword evidence="8" id="KW-0863">Zinc-finger</keyword>
<keyword evidence="4" id="KW-0677">Repeat</keyword>
<evidence type="ECO:0000256" key="2">
    <source>
        <dbReference type="ARBA" id="ARBA00022490"/>
    </source>
</evidence>
<keyword evidence="2" id="KW-0963">Cytoplasm</keyword>
<dbReference type="InterPro" id="IPR041552">
    <property type="entry name" value="UvrA_DNA-bd"/>
</dbReference>